<evidence type="ECO:0000256" key="1">
    <source>
        <dbReference type="ARBA" id="ARBA00004141"/>
    </source>
</evidence>
<keyword evidence="3 6" id="KW-0812">Transmembrane</keyword>
<feature type="transmembrane region" description="Helical" evidence="6">
    <location>
        <begin position="60"/>
        <end position="80"/>
    </location>
</feature>
<feature type="transmembrane region" description="Helical" evidence="6">
    <location>
        <begin position="573"/>
        <end position="595"/>
    </location>
</feature>
<reference evidence="7 8" key="1">
    <citation type="submission" date="2023-03" db="EMBL/GenBank/DDBJ databases">
        <title>Novel Species.</title>
        <authorList>
            <person name="Ma S."/>
        </authorList>
    </citation>
    <scope>NUCLEOTIDE SEQUENCE [LARGE SCALE GENOMIC DNA]</scope>
    <source>
        <strain evidence="7 8">LIND6LT2</strain>
    </source>
</reference>
<feature type="transmembrane region" description="Helical" evidence="6">
    <location>
        <begin position="455"/>
        <end position="475"/>
    </location>
</feature>
<feature type="transmembrane region" description="Helical" evidence="6">
    <location>
        <begin position="415"/>
        <end position="434"/>
    </location>
</feature>
<feature type="transmembrane region" description="Helical" evidence="6">
    <location>
        <begin position="212"/>
        <end position="230"/>
    </location>
</feature>
<feature type="transmembrane region" description="Helical" evidence="6">
    <location>
        <begin position="175"/>
        <end position="192"/>
    </location>
</feature>
<name>A0ABZ2Y954_9FIRM</name>
<feature type="transmembrane region" description="Helical" evidence="6">
    <location>
        <begin position="32"/>
        <end position="54"/>
    </location>
</feature>
<evidence type="ECO:0000313" key="8">
    <source>
        <dbReference type="Proteomes" id="UP001486565"/>
    </source>
</evidence>
<evidence type="ECO:0000256" key="5">
    <source>
        <dbReference type="ARBA" id="ARBA00023136"/>
    </source>
</evidence>
<evidence type="ECO:0000256" key="3">
    <source>
        <dbReference type="ARBA" id="ARBA00022692"/>
    </source>
</evidence>
<gene>
    <name evidence="7" type="ORF">QBE51_06455</name>
</gene>
<dbReference type="PANTHER" id="PTHR31645:SF0">
    <property type="entry name" value="OLIGOPEPTIDE TRANSPORTER YGL114W-RELATED"/>
    <property type="match status" value="1"/>
</dbReference>
<evidence type="ECO:0000313" key="7">
    <source>
        <dbReference type="EMBL" id="WZL71154.1"/>
    </source>
</evidence>
<dbReference type="InterPro" id="IPR045035">
    <property type="entry name" value="YSL-like"/>
</dbReference>
<sequence>MAQKGLPKGATGVNVGEKFTPYVPSNKVMPEFTALSIVLGILLSVVFGAANAYLGLKVGMTVSASIPAAVISMTIVRVILKRKSILENNMVQTIASAGESLAAGAIFTLPALFLWGETPSALTMTLITLAGGVLGVLFMIPIRRYLIVQEHGKLPYPEGTACAEVLLAGEEGGSGAGLIFAGGGLGLIYKFLGDGLKLFPTEIETEISGFNGAAIGMDVLPALLGVGFIIGPKISAYMLAGAILAWLGFIPMIAFIGSDLASAVFPAADLIKDLGYWGIWSNYIRYIGAGAVAAGGIISMVKSLPVMITSFRDAMKGFGSKASGEVERTDTDLKGKFVTIAIIVIIVLMGVLPVIPVGIMGAILVAIFGFLFVTVSSRIVGLLGSSSNPVSGMTIATLLFTTIIMKATGASGKPGMVAVLCVGAVICTAAAIAGDASQDLKTGYLIGATPWKQQLGEIVGVAASAVAIGFIMILLNNAYTFGSKELGAPQATLMKLVIEGIMDGNLPWNLVFIGVSSSIVFEVLGISSLPVAIGIYLPIHLSTPIMVGGLVKGALDLFVKNSEENKARTENGILYSSGLIAGEGLMGIILAGFAAANVDLALGEYPLGQLGALILFILVILSLIYYVFFKKTEETVKK</sequence>
<accession>A0ABZ2Y954</accession>
<comment type="subcellular location">
    <subcellularLocation>
        <location evidence="1">Membrane</location>
        <topology evidence="1">Multi-pass membrane protein</topology>
    </subcellularLocation>
</comment>
<protein>
    <submittedName>
        <fullName evidence="7">Oligopeptide transporter, OPT family</fullName>
    </submittedName>
</protein>
<dbReference type="Proteomes" id="UP001486565">
    <property type="component" value="Chromosome"/>
</dbReference>
<feature type="transmembrane region" description="Helical" evidence="6">
    <location>
        <begin position="337"/>
        <end position="355"/>
    </location>
</feature>
<dbReference type="InterPro" id="IPR004813">
    <property type="entry name" value="OPT"/>
</dbReference>
<proteinExistence type="predicted"/>
<feature type="transmembrane region" description="Helical" evidence="6">
    <location>
        <begin position="283"/>
        <end position="301"/>
    </location>
</feature>
<evidence type="ECO:0000256" key="6">
    <source>
        <dbReference type="SAM" id="Phobius"/>
    </source>
</evidence>
<keyword evidence="8" id="KW-1185">Reference proteome</keyword>
<keyword evidence="4 6" id="KW-1133">Transmembrane helix</keyword>
<keyword evidence="5 6" id="KW-0472">Membrane</keyword>
<feature type="transmembrane region" description="Helical" evidence="6">
    <location>
        <begin position="607"/>
        <end position="628"/>
    </location>
</feature>
<keyword evidence="2" id="KW-0813">Transport</keyword>
<feature type="transmembrane region" description="Helical" evidence="6">
    <location>
        <begin position="237"/>
        <end position="256"/>
    </location>
</feature>
<dbReference type="Pfam" id="PF03169">
    <property type="entry name" value="OPT"/>
    <property type="match status" value="1"/>
</dbReference>
<evidence type="ECO:0000256" key="4">
    <source>
        <dbReference type="ARBA" id="ARBA00022989"/>
    </source>
</evidence>
<dbReference type="RefSeq" id="WP_341878118.1">
    <property type="nucleotide sequence ID" value="NZ_CP121687.1"/>
</dbReference>
<dbReference type="PANTHER" id="PTHR31645">
    <property type="entry name" value="OLIGOPEPTIDE TRANSPORTER YGL114W-RELATED"/>
    <property type="match status" value="1"/>
</dbReference>
<dbReference type="NCBIfam" id="TIGR00728">
    <property type="entry name" value="OPT_sfam"/>
    <property type="match status" value="1"/>
</dbReference>
<feature type="transmembrane region" description="Helical" evidence="6">
    <location>
        <begin position="361"/>
        <end position="383"/>
    </location>
</feature>
<dbReference type="InterPro" id="IPR004814">
    <property type="entry name" value="Oligopep_transpt"/>
</dbReference>
<dbReference type="NCBIfam" id="TIGR00733">
    <property type="entry name" value="OPT family oligopeptide transporter"/>
    <property type="match status" value="1"/>
</dbReference>
<feature type="transmembrane region" description="Helical" evidence="6">
    <location>
        <begin position="390"/>
        <end position="409"/>
    </location>
</feature>
<organism evidence="7 8">
    <name type="scientific">Defluviitalea saccharophila</name>
    <dbReference type="NCBI Taxonomy" id="879970"/>
    <lineage>
        <taxon>Bacteria</taxon>
        <taxon>Bacillati</taxon>
        <taxon>Bacillota</taxon>
        <taxon>Clostridia</taxon>
        <taxon>Lachnospirales</taxon>
        <taxon>Defluviitaleaceae</taxon>
        <taxon>Defluviitalea</taxon>
    </lineage>
</organism>
<evidence type="ECO:0000256" key="2">
    <source>
        <dbReference type="ARBA" id="ARBA00022448"/>
    </source>
</evidence>
<feature type="transmembrane region" description="Helical" evidence="6">
    <location>
        <begin position="92"/>
        <end position="115"/>
    </location>
</feature>
<dbReference type="EMBL" id="CP121687">
    <property type="protein sequence ID" value="WZL71154.1"/>
    <property type="molecule type" value="Genomic_DNA"/>
</dbReference>
<feature type="transmembrane region" description="Helical" evidence="6">
    <location>
        <begin position="121"/>
        <end position="140"/>
    </location>
</feature>